<reference evidence="2 3" key="1">
    <citation type="submission" date="2020-08" db="EMBL/GenBank/DDBJ databases">
        <title>Genomic Encyclopedia of Type Strains, Phase IV (KMG-IV): sequencing the most valuable type-strain genomes for metagenomic binning, comparative biology and taxonomic classification.</title>
        <authorList>
            <person name="Goeker M."/>
        </authorList>
    </citation>
    <scope>NUCLEOTIDE SEQUENCE [LARGE SCALE GENOMIC DNA]</scope>
    <source>
        <strain evidence="2 3">DSM 45385</strain>
    </source>
</reference>
<evidence type="ECO:0000313" key="3">
    <source>
        <dbReference type="Proteomes" id="UP000568380"/>
    </source>
</evidence>
<organism evidence="2 3">
    <name type="scientific">Nonomuraea endophytica</name>
    <dbReference type="NCBI Taxonomy" id="714136"/>
    <lineage>
        <taxon>Bacteria</taxon>
        <taxon>Bacillati</taxon>
        <taxon>Actinomycetota</taxon>
        <taxon>Actinomycetes</taxon>
        <taxon>Streptosporangiales</taxon>
        <taxon>Streptosporangiaceae</taxon>
        <taxon>Nonomuraea</taxon>
    </lineage>
</organism>
<comment type="caution">
    <text evidence="2">The sequence shown here is derived from an EMBL/GenBank/DDBJ whole genome shotgun (WGS) entry which is preliminary data.</text>
</comment>
<feature type="transmembrane region" description="Helical" evidence="1">
    <location>
        <begin position="118"/>
        <end position="139"/>
    </location>
</feature>
<feature type="transmembrane region" description="Helical" evidence="1">
    <location>
        <begin position="455"/>
        <end position="475"/>
    </location>
</feature>
<dbReference type="EMBL" id="JACHIN010000001">
    <property type="protein sequence ID" value="MBB5075000.1"/>
    <property type="molecule type" value="Genomic_DNA"/>
</dbReference>
<keyword evidence="1" id="KW-1133">Transmembrane helix</keyword>
<feature type="transmembrane region" description="Helical" evidence="1">
    <location>
        <begin position="429"/>
        <end position="448"/>
    </location>
</feature>
<feature type="transmembrane region" description="Helical" evidence="1">
    <location>
        <begin position="402"/>
        <end position="423"/>
    </location>
</feature>
<dbReference type="AlphaFoldDB" id="A0A7W7ZWB9"/>
<feature type="transmembrane region" description="Helical" evidence="1">
    <location>
        <begin position="209"/>
        <end position="229"/>
    </location>
</feature>
<proteinExistence type="predicted"/>
<keyword evidence="3" id="KW-1185">Reference proteome</keyword>
<feature type="transmembrane region" description="Helical" evidence="1">
    <location>
        <begin position="145"/>
        <end position="163"/>
    </location>
</feature>
<sequence length="486" mass="52344">MSDLTTIQASPSERTAIAAKPSRIDRLPALVFTGCLVVYLLWWAAFYPGLMSWDSITYVWQVTTGNWRADHSVLYDALVWLSLAATGDLAALTLVQAAAAALTLAVLACVVRDFGVPWAWCLAAALAVAALPATGTFVVTVWKDVPFALVLVLMTATLGRLALRRRSWPLIVALGVEVLVLCLLRNNGFLFAAIALALAVVLLPGARVRLAGAAAVPLATVYLVTAYAYPAMSVDPVRPWLSYATAYSDIAVTYARRPAAFKERDLALMAQIAPLEHWKSNANCLNADTTLRPGFDVARADRLYKKLVGLWVRLIKRAPDAVTAARLCRGSVAWVAFPAQPGERVLVGLPNVPADLYGWRASGQTMAASPYRPILATRPLSQPLHDAAVFVRGLSLTEQFEWLLWRGATWCYLVYAAAAALAWAGRRQAALVLAAVVAGHQLAVTAAIPAQLFRYMAAPIMIGIMLLPILVAVIAKRLGRPAGEGQ</sequence>
<keyword evidence="1" id="KW-0472">Membrane</keyword>
<evidence type="ECO:0000256" key="1">
    <source>
        <dbReference type="SAM" id="Phobius"/>
    </source>
</evidence>
<dbReference type="Proteomes" id="UP000568380">
    <property type="component" value="Unassembled WGS sequence"/>
</dbReference>
<feature type="transmembrane region" description="Helical" evidence="1">
    <location>
        <begin position="89"/>
        <end position="111"/>
    </location>
</feature>
<gene>
    <name evidence="2" type="ORF">HNR40_000446</name>
</gene>
<name>A0A7W7ZWB9_9ACTN</name>
<dbReference type="RefSeq" id="WP_184957967.1">
    <property type="nucleotide sequence ID" value="NZ_JACHIN010000001.1"/>
</dbReference>
<evidence type="ECO:0008006" key="4">
    <source>
        <dbReference type="Google" id="ProtNLM"/>
    </source>
</evidence>
<evidence type="ECO:0000313" key="2">
    <source>
        <dbReference type="EMBL" id="MBB5075000.1"/>
    </source>
</evidence>
<accession>A0A7W7ZWB9</accession>
<feature type="transmembrane region" description="Helical" evidence="1">
    <location>
        <begin position="170"/>
        <end position="203"/>
    </location>
</feature>
<feature type="transmembrane region" description="Helical" evidence="1">
    <location>
        <begin position="27"/>
        <end position="45"/>
    </location>
</feature>
<protein>
    <recommendedName>
        <fullName evidence="4">Glycosyltransferase RgtA/B/C/D-like domain-containing protein</fullName>
    </recommendedName>
</protein>
<keyword evidence="1" id="KW-0812">Transmembrane</keyword>